<reference evidence="1" key="1">
    <citation type="submission" date="2021-05" db="EMBL/GenBank/DDBJ databases">
        <authorList>
            <person name="Alioto T."/>
            <person name="Alioto T."/>
            <person name="Gomez Garrido J."/>
        </authorList>
    </citation>
    <scope>NUCLEOTIDE SEQUENCE</scope>
</reference>
<proteinExistence type="predicted"/>
<protein>
    <submittedName>
        <fullName evidence="1">Uncharacterized protein</fullName>
    </submittedName>
</protein>
<dbReference type="AlphaFoldDB" id="A0A8D8V6N9"/>
<name>A0A8D8V6N9_9HEMI</name>
<evidence type="ECO:0000313" key="1">
    <source>
        <dbReference type="EMBL" id="CAG6719980.1"/>
    </source>
</evidence>
<dbReference type="EMBL" id="HBUF01359669">
    <property type="protein sequence ID" value="CAG6719980.1"/>
    <property type="molecule type" value="Transcribed_RNA"/>
</dbReference>
<sequence length="117" mass="13803">MDLYKLCWVSSNLGIVVSSSLCSSLVINHQSPDLLLLLSCFMPHSHCYLLLMSYEFITTPYKLSMGILIRDQVLNEYPWILLDQSWNHIHSRFQRFKISLLTRTFQTYFVKITTYTM</sequence>
<organism evidence="1">
    <name type="scientific">Cacopsylla melanoneura</name>
    <dbReference type="NCBI Taxonomy" id="428564"/>
    <lineage>
        <taxon>Eukaryota</taxon>
        <taxon>Metazoa</taxon>
        <taxon>Ecdysozoa</taxon>
        <taxon>Arthropoda</taxon>
        <taxon>Hexapoda</taxon>
        <taxon>Insecta</taxon>
        <taxon>Pterygota</taxon>
        <taxon>Neoptera</taxon>
        <taxon>Paraneoptera</taxon>
        <taxon>Hemiptera</taxon>
        <taxon>Sternorrhyncha</taxon>
        <taxon>Psylloidea</taxon>
        <taxon>Psyllidae</taxon>
        <taxon>Psyllinae</taxon>
        <taxon>Cacopsylla</taxon>
    </lineage>
</organism>
<accession>A0A8D8V6N9</accession>